<dbReference type="InterPro" id="IPR001537">
    <property type="entry name" value="SpoU_MeTrfase"/>
</dbReference>
<keyword evidence="7" id="KW-1185">Reference proteome</keyword>
<evidence type="ECO:0000256" key="3">
    <source>
        <dbReference type="ARBA" id="ARBA00022679"/>
    </source>
</evidence>
<dbReference type="Gene3D" id="3.30.1330.30">
    <property type="match status" value="1"/>
</dbReference>
<dbReference type="Proteomes" id="UP001558652">
    <property type="component" value="Unassembled WGS sequence"/>
</dbReference>
<dbReference type="CDD" id="cd18106">
    <property type="entry name" value="SpoU-like_RNMTL1"/>
    <property type="match status" value="1"/>
</dbReference>
<keyword evidence="3" id="KW-0808">Transferase</keyword>
<evidence type="ECO:0008006" key="8">
    <source>
        <dbReference type="Google" id="ProtNLM"/>
    </source>
</evidence>
<dbReference type="PANTHER" id="PTHR43191:SF2">
    <property type="entry name" value="RRNA METHYLTRANSFERASE 3, MITOCHONDRIAL"/>
    <property type="match status" value="1"/>
</dbReference>
<feature type="domain" description="tRNA/rRNA methyltransferase SpoU type" evidence="4">
    <location>
        <begin position="96"/>
        <end position="246"/>
    </location>
</feature>
<evidence type="ECO:0000259" key="5">
    <source>
        <dbReference type="Pfam" id="PF22435"/>
    </source>
</evidence>
<dbReference type="SUPFAM" id="SSF75217">
    <property type="entry name" value="alpha/beta knot"/>
    <property type="match status" value="1"/>
</dbReference>
<dbReference type="InterPro" id="IPR029064">
    <property type="entry name" value="Ribosomal_eL30-like_sf"/>
</dbReference>
<dbReference type="InterPro" id="IPR053888">
    <property type="entry name" value="MRM3-like_sub_bind"/>
</dbReference>
<dbReference type="Pfam" id="PF22435">
    <property type="entry name" value="MRM3-like_sub_bind"/>
    <property type="match status" value="1"/>
</dbReference>
<dbReference type="EMBL" id="JBFDAA010000001">
    <property type="protein sequence ID" value="KAL1140667.1"/>
    <property type="molecule type" value="Genomic_DNA"/>
</dbReference>
<dbReference type="SUPFAM" id="SSF55315">
    <property type="entry name" value="L30e-like"/>
    <property type="match status" value="1"/>
</dbReference>
<dbReference type="InterPro" id="IPR051259">
    <property type="entry name" value="rRNA_Methyltransferase"/>
</dbReference>
<keyword evidence="2" id="KW-0489">Methyltransferase</keyword>
<protein>
    <recommendedName>
        <fullName evidence="8">RNA methyltransferase</fullName>
    </recommendedName>
</protein>
<dbReference type="PANTHER" id="PTHR43191">
    <property type="entry name" value="RRNA METHYLTRANSFERASE 3"/>
    <property type="match status" value="1"/>
</dbReference>
<organism evidence="6 7">
    <name type="scientific">Ranatra chinensis</name>
    <dbReference type="NCBI Taxonomy" id="642074"/>
    <lineage>
        <taxon>Eukaryota</taxon>
        <taxon>Metazoa</taxon>
        <taxon>Ecdysozoa</taxon>
        <taxon>Arthropoda</taxon>
        <taxon>Hexapoda</taxon>
        <taxon>Insecta</taxon>
        <taxon>Pterygota</taxon>
        <taxon>Neoptera</taxon>
        <taxon>Paraneoptera</taxon>
        <taxon>Hemiptera</taxon>
        <taxon>Heteroptera</taxon>
        <taxon>Panheteroptera</taxon>
        <taxon>Nepomorpha</taxon>
        <taxon>Nepidae</taxon>
        <taxon>Ranatrinae</taxon>
        <taxon>Ranatra</taxon>
    </lineage>
</organism>
<dbReference type="Gene3D" id="3.40.1280.10">
    <property type="match status" value="1"/>
</dbReference>
<evidence type="ECO:0000256" key="2">
    <source>
        <dbReference type="ARBA" id="ARBA00022603"/>
    </source>
</evidence>
<sequence length="254" mass="27949">MILKVKSKKNRSKSGLILLEGRRLINDACLAGITPLMVFFSRKKDIEEIKIPVGVKLYKTPYKELQLWSDLSTCPGIMALCKVPDLKSATDNSLPIVVICDQVREPGNLGAIIRNSAAAGVSTIILTPGCTDLWDPKVLRAGSGAHFKVPILRDETWTNISEILPQNTKLLIADSPSIEKLPLIPYYTINYTKWNHIAVVIGGETEGLSDNAIHLAEEMKGDRITIPMSNDIDSLNCAAAVSVILFEIRRQMVV</sequence>
<name>A0ABD0Z7W9_9HEMI</name>
<dbReference type="GO" id="GO:0032259">
    <property type="term" value="P:methylation"/>
    <property type="evidence" value="ECO:0007669"/>
    <property type="project" value="UniProtKB-KW"/>
</dbReference>
<dbReference type="InterPro" id="IPR029026">
    <property type="entry name" value="tRNA_m1G_MTases_N"/>
</dbReference>
<dbReference type="InterPro" id="IPR029028">
    <property type="entry name" value="Alpha/beta_knot_MTases"/>
</dbReference>
<dbReference type="GO" id="GO:0008168">
    <property type="term" value="F:methyltransferase activity"/>
    <property type="evidence" value="ECO:0007669"/>
    <property type="project" value="UniProtKB-KW"/>
</dbReference>
<evidence type="ECO:0000259" key="4">
    <source>
        <dbReference type="Pfam" id="PF00588"/>
    </source>
</evidence>
<gene>
    <name evidence="6" type="ORF">AAG570_000597</name>
</gene>
<reference evidence="6 7" key="1">
    <citation type="submission" date="2024-07" db="EMBL/GenBank/DDBJ databases">
        <title>Chromosome-level genome assembly of the water stick insect Ranatra chinensis (Heteroptera: Nepidae).</title>
        <authorList>
            <person name="Liu X."/>
        </authorList>
    </citation>
    <scope>NUCLEOTIDE SEQUENCE [LARGE SCALE GENOMIC DNA]</scope>
    <source>
        <strain evidence="6">Cailab_2021Rc</strain>
        <tissue evidence="6">Muscle</tissue>
    </source>
</reference>
<comment type="similarity">
    <text evidence="1">Belongs to the class IV-like SAM-binding methyltransferase superfamily. RNA methyltransferase TrmH family.</text>
</comment>
<evidence type="ECO:0000256" key="1">
    <source>
        <dbReference type="ARBA" id="ARBA00007228"/>
    </source>
</evidence>
<evidence type="ECO:0000313" key="6">
    <source>
        <dbReference type="EMBL" id="KAL1140667.1"/>
    </source>
</evidence>
<comment type="caution">
    <text evidence="6">The sequence shown here is derived from an EMBL/GenBank/DDBJ whole genome shotgun (WGS) entry which is preliminary data.</text>
</comment>
<dbReference type="AlphaFoldDB" id="A0ABD0Z7W9"/>
<dbReference type="Pfam" id="PF00588">
    <property type="entry name" value="SpoU_methylase"/>
    <property type="match status" value="1"/>
</dbReference>
<feature type="domain" description="MRM3-like substrate binding" evidence="5">
    <location>
        <begin position="3"/>
        <end position="79"/>
    </location>
</feature>
<proteinExistence type="inferred from homology"/>
<accession>A0ABD0Z7W9</accession>
<evidence type="ECO:0000313" key="7">
    <source>
        <dbReference type="Proteomes" id="UP001558652"/>
    </source>
</evidence>